<dbReference type="AlphaFoldDB" id="A0A7C3MID0"/>
<proteinExistence type="predicted"/>
<evidence type="ECO:0000259" key="2">
    <source>
        <dbReference type="Pfam" id="PF22746"/>
    </source>
</evidence>
<keyword evidence="1" id="KW-0175">Coiled coil</keyword>
<name>A0A7C3MID0_DICTH</name>
<dbReference type="Pfam" id="PF22746">
    <property type="entry name" value="SHOCT-like_DUF2089-C"/>
    <property type="match status" value="1"/>
</dbReference>
<dbReference type="InterPro" id="IPR053959">
    <property type="entry name" value="YvlB/LiaX_N"/>
</dbReference>
<comment type="caution">
    <text evidence="3">The sequence shown here is derived from an EMBL/GenBank/DDBJ whole genome shotgun (WGS) entry which is preliminary data.</text>
</comment>
<reference evidence="3" key="1">
    <citation type="journal article" date="2020" name="mSystems">
        <title>Genome- and Community-Level Interaction Insights into Carbon Utilization and Element Cycling Functions of Hydrothermarchaeota in Hydrothermal Sediment.</title>
        <authorList>
            <person name="Zhou Z."/>
            <person name="Liu Y."/>
            <person name="Xu W."/>
            <person name="Pan J."/>
            <person name="Luo Z.H."/>
            <person name="Li M."/>
        </authorList>
    </citation>
    <scope>NUCLEOTIDE SEQUENCE [LARGE SCALE GENOMIC DNA]</scope>
    <source>
        <strain evidence="3">SpSt-81</strain>
    </source>
</reference>
<feature type="coiled-coil region" evidence="1">
    <location>
        <begin position="12"/>
        <end position="39"/>
    </location>
</feature>
<dbReference type="EMBL" id="DTIN01000009">
    <property type="protein sequence ID" value="HFX13014.1"/>
    <property type="molecule type" value="Genomic_DNA"/>
</dbReference>
<sequence>MREERYKILKLVQEGRITAEEAEELLKKLEENQNRGKRLLLLKVIENGNNIVNISIPLSLAKWGLKFANSYAEKYGEKIDFSPEEWEELISNPDLKGKIVDINVPEKNTQVTVEIV</sequence>
<protein>
    <recommendedName>
        <fullName evidence="2">YvlB/LiaX N-terminal domain-containing protein</fullName>
    </recommendedName>
</protein>
<feature type="domain" description="YvlB/LiaX N-terminal" evidence="2">
    <location>
        <begin position="3"/>
        <end position="33"/>
    </location>
</feature>
<organism evidence="3">
    <name type="scientific">Dictyoglomus thermophilum</name>
    <dbReference type="NCBI Taxonomy" id="14"/>
    <lineage>
        <taxon>Bacteria</taxon>
        <taxon>Pseudomonadati</taxon>
        <taxon>Dictyoglomota</taxon>
        <taxon>Dictyoglomia</taxon>
        <taxon>Dictyoglomales</taxon>
        <taxon>Dictyoglomaceae</taxon>
        <taxon>Dictyoglomus</taxon>
    </lineage>
</organism>
<evidence type="ECO:0000313" key="3">
    <source>
        <dbReference type="EMBL" id="HFX13014.1"/>
    </source>
</evidence>
<gene>
    <name evidence="3" type="ORF">ENW00_02510</name>
</gene>
<evidence type="ECO:0000256" key="1">
    <source>
        <dbReference type="SAM" id="Coils"/>
    </source>
</evidence>
<accession>A0A7C3MID0</accession>